<accession>A0A9C7Q2J4</accession>
<evidence type="ECO:0000256" key="2">
    <source>
        <dbReference type="ARBA" id="ARBA00022679"/>
    </source>
</evidence>
<comment type="caution">
    <text evidence="4">The sequence shown here is derived from an EMBL/GenBank/DDBJ whole genome shotgun (WGS) entry which is preliminary data.</text>
</comment>
<proteinExistence type="predicted"/>
<sequence length="251" mass="29738">MEMNRIASLQSKWFIEFERSNVHNIYDRIAEHFTKTRYRIWPGVEQFLRQRSPFDTVLDVGCGNGKNLISHNHNLFCIGIDRCVPLVRTCKERQLETAVADMLELPFQSEKFDVVLCIAVLHHLCTRERRILAIQEMGRVLRQGGSCLLYVWAAEEKNGKDDVKNTKAREKMRFLDESKQEALIPWVMIEHEKKTKATQLEDTVQHCTLERYYHLYRQGELEEECLQSNCFHIQHSYYEQSNWCVVLNKKK</sequence>
<dbReference type="Gene3D" id="3.40.50.150">
    <property type="entry name" value="Vaccinia Virus protein VP39"/>
    <property type="match status" value="1"/>
</dbReference>
<keyword evidence="2" id="KW-0808">Transferase</keyword>
<dbReference type="GO" id="GO:0106335">
    <property type="term" value="F:tRNA (5-carboxymethyluridine(34)-5-O)-methyltransferase activity"/>
    <property type="evidence" value="ECO:0007669"/>
    <property type="project" value="TreeGrafter"/>
</dbReference>
<evidence type="ECO:0000259" key="3">
    <source>
        <dbReference type="Pfam" id="PF08241"/>
    </source>
</evidence>
<dbReference type="Pfam" id="PF08241">
    <property type="entry name" value="Methyltransf_11"/>
    <property type="match status" value="1"/>
</dbReference>
<name>A0A9C7Q2J4_9RHOD</name>
<reference evidence="4" key="2">
    <citation type="submission" date="2022-01" db="EMBL/GenBank/DDBJ databases">
        <authorList>
            <person name="Hirooka S."/>
            <person name="Miyagishima S.Y."/>
        </authorList>
    </citation>
    <scope>NUCLEOTIDE SEQUENCE</scope>
    <source>
        <strain evidence="4">NBRC 102759</strain>
    </source>
</reference>
<evidence type="ECO:0000313" key="5">
    <source>
        <dbReference type="Proteomes" id="UP001061958"/>
    </source>
</evidence>
<evidence type="ECO:0000256" key="1">
    <source>
        <dbReference type="ARBA" id="ARBA00022603"/>
    </source>
</evidence>
<evidence type="ECO:0000313" key="4">
    <source>
        <dbReference type="EMBL" id="GJQ14644.1"/>
    </source>
</evidence>
<dbReference type="GO" id="GO:0030488">
    <property type="term" value="P:tRNA methylation"/>
    <property type="evidence" value="ECO:0007669"/>
    <property type="project" value="TreeGrafter"/>
</dbReference>
<dbReference type="EMBL" id="BQMJ01000058">
    <property type="protein sequence ID" value="GJQ14644.1"/>
    <property type="molecule type" value="Genomic_DNA"/>
</dbReference>
<dbReference type="GO" id="GO:0002098">
    <property type="term" value="P:tRNA wobble uridine modification"/>
    <property type="evidence" value="ECO:0007669"/>
    <property type="project" value="TreeGrafter"/>
</dbReference>
<dbReference type="PANTHER" id="PTHR13069:SF37">
    <property type="entry name" value="FIRE DANCER"/>
    <property type="match status" value="1"/>
</dbReference>
<keyword evidence="5" id="KW-1185">Reference proteome</keyword>
<dbReference type="InterPro" id="IPR051422">
    <property type="entry name" value="AlkB_tRNA_MeTrf/Diox"/>
</dbReference>
<dbReference type="InterPro" id="IPR013216">
    <property type="entry name" value="Methyltransf_11"/>
</dbReference>
<dbReference type="GO" id="GO:0000049">
    <property type="term" value="F:tRNA binding"/>
    <property type="evidence" value="ECO:0007669"/>
    <property type="project" value="TreeGrafter"/>
</dbReference>
<dbReference type="InterPro" id="IPR029063">
    <property type="entry name" value="SAM-dependent_MTases_sf"/>
</dbReference>
<organism evidence="4 5">
    <name type="scientific">Galdieria partita</name>
    <dbReference type="NCBI Taxonomy" id="83374"/>
    <lineage>
        <taxon>Eukaryota</taxon>
        <taxon>Rhodophyta</taxon>
        <taxon>Bangiophyceae</taxon>
        <taxon>Galdieriales</taxon>
        <taxon>Galdieriaceae</taxon>
        <taxon>Galdieria</taxon>
    </lineage>
</organism>
<dbReference type="GO" id="GO:0008757">
    <property type="term" value="F:S-adenosylmethionine-dependent methyltransferase activity"/>
    <property type="evidence" value="ECO:0007669"/>
    <property type="project" value="InterPro"/>
</dbReference>
<dbReference type="Proteomes" id="UP001061958">
    <property type="component" value="Unassembled WGS sequence"/>
</dbReference>
<feature type="domain" description="Methyltransferase type 11" evidence="3">
    <location>
        <begin position="58"/>
        <end position="148"/>
    </location>
</feature>
<dbReference type="GO" id="GO:0005634">
    <property type="term" value="C:nucleus"/>
    <property type="evidence" value="ECO:0007669"/>
    <property type="project" value="TreeGrafter"/>
</dbReference>
<gene>
    <name evidence="4" type="ORF">GpartN1_g6435.t1</name>
</gene>
<keyword evidence="1" id="KW-0489">Methyltransferase</keyword>
<reference evidence="4" key="1">
    <citation type="journal article" date="2022" name="Proc. Natl. Acad. Sci. U.S.A.">
        <title>Life cycle and functional genomics of the unicellular red alga Galdieria for elucidating algal and plant evolution and industrial use.</title>
        <authorList>
            <person name="Hirooka S."/>
            <person name="Itabashi T."/>
            <person name="Ichinose T.M."/>
            <person name="Onuma R."/>
            <person name="Fujiwara T."/>
            <person name="Yamashita S."/>
            <person name="Jong L.W."/>
            <person name="Tomita R."/>
            <person name="Iwane A.H."/>
            <person name="Miyagishima S.Y."/>
        </authorList>
    </citation>
    <scope>NUCLEOTIDE SEQUENCE</scope>
    <source>
        <strain evidence="4">NBRC 102759</strain>
    </source>
</reference>
<dbReference type="SUPFAM" id="SSF53335">
    <property type="entry name" value="S-adenosyl-L-methionine-dependent methyltransferases"/>
    <property type="match status" value="1"/>
</dbReference>
<dbReference type="PANTHER" id="PTHR13069">
    <property type="entry name" value="ALKYLATED DNA REPAIR PROTEIN ALKB HOMOLOG 8"/>
    <property type="match status" value="1"/>
</dbReference>
<dbReference type="AlphaFoldDB" id="A0A9C7Q2J4"/>
<dbReference type="GO" id="GO:0005737">
    <property type="term" value="C:cytoplasm"/>
    <property type="evidence" value="ECO:0007669"/>
    <property type="project" value="TreeGrafter"/>
</dbReference>
<dbReference type="OrthoDB" id="271595at2759"/>
<protein>
    <recommendedName>
        <fullName evidence="3">Methyltransferase type 11 domain-containing protein</fullName>
    </recommendedName>
</protein>
<dbReference type="CDD" id="cd02440">
    <property type="entry name" value="AdoMet_MTases"/>
    <property type="match status" value="1"/>
</dbReference>